<feature type="transmembrane region" description="Helical" evidence="2">
    <location>
        <begin position="80"/>
        <end position="101"/>
    </location>
</feature>
<feature type="transmembrane region" description="Helical" evidence="2">
    <location>
        <begin position="313"/>
        <end position="341"/>
    </location>
</feature>
<evidence type="ECO:0000256" key="1">
    <source>
        <dbReference type="SAM" id="MobiDB-lite"/>
    </source>
</evidence>
<protein>
    <recommendedName>
        <fullName evidence="5">Transmembrane protein</fullName>
    </recommendedName>
</protein>
<dbReference type="EMBL" id="JAUHHV010000001">
    <property type="protein sequence ID" value="KAK1437722.1"/>
    <property type="molecule type" value="Genomic_DNA"/>
</dbReference>
<evidence type="ECO:0008006" key="5">
    <source>
        <dbReference type="Google" id="ProtNLM"/>
    </source>
</evidence>
<evidence type="ECO:0000313" key="4">
    <source>
        <dbReference type="Proteomes" id="UP001229421"/>
    </source>
</evidence>
<feature type="transmembrane region" description="Helical" evidence="2">
    <location>
        <begin position="221"/>
        <end position="254"/>
    </location>
</feature>
<dbReference type="Proteomes" id="UP001229421">
    <property type="component" value="Unassembled WGS sequence"/>
</dbReference>
<reference evidence="3" key="1">
    <citation type="journal article" date="2023" name="bioRxiv">
        <title>Improved chromosome-level genome assembly for marigold (Tagetes erecta).</title>
        <authorList>
            <person name="Jiang F."/>
            <person name="Yuan L."/>
            <person name="Wang S."/>
            <person name="Wang H."/>
            <person name="Xu D."/>
            <person name="Wang A."/>
            <person name="Fan W."/>
        </authorList>
    </citation>
    <scope>NUCLEOTIDE SEQUENCE</scope>
    <source>
        <strain evidence="3">WSJ</strain>
        <tissue evidence="3">Leaf</tissue>
    </source>
</reference>
<dbReference type="PANTHER" id="PTHR33133:SF7">
    <property type="entry name" value="F26K24.10 PROTEIN-RELATED"/>
    <property type="match status" value="1"/>
</dbReference>
<evidence type="ECO:0000313" key="3">
    <source>
        <dbReference type="EMBL" id="KAK1437722.1"/>
    </source>
</evidence>
<sequence length="380" mass="42934">MPIQDPTPKDQNTKFQKQPDQKNKKSPLNIISFLSHTVVPPPHHHHPTTMSTPPPPAHTLTLYGVLSEAKRIINAHSRHFLALSVVFLLPLSFSLIIFPALQLSLTKSYNVVSTQFLVNFNHTNHLQQQFTVPLIYALFAYIFFISAIATITYSTYHGFYGRPVKFFPAMKSLLFSFFPLVSTTIAALLILSLISLSLILFFVVIIRVGENLGFVINYGSGYFMLLCALFGVVLCLLLMYLVVNWSLACVIVVTESKWGFEPLWRSGYLVKGMKSVSLCLMLLFGVLIGFWGWMNMNDVLHFDVFEGWKSWPFVLQLVIGTSVLTLFLLHSTSGITVLYMYSKALHGELAIEIVEEFAREYVSLPFDDEKVPHVVTVFPA</sequence>
<feature type="transmembrane region" description="Helical" evidence="2">
    <location>
        <begin position="177"/>
        <end position="209"/>
    </location>
</feature>
<feature type="transmembrane region" description="Helical" evidence="2">
    <location>
        <begin position="134"/>
        <end position="156"/>
    </location>
</feature>
<feature type="transmembrane region" description="Helical" evidence="2">
    <location>
        <begin position="275"/>
        <end position="293"/>
    </location>
</feature>
<keyword evidence="4" id="KW-1185">Reference proteome</keyword>
<feature type="compositionally biased region" description="Basic and acidic residues" evidence="1">
    <location>
        <begin position="7"/>
        <end position="23"/>
    </location>
</feature>
<comment type="caution">
    <text evidence="3">The sequence shown here is derived from an EMBL/GenBank/DDBJ whole genome shotgun (WGS) entry which is preliminary data.</text>
</comment>
<dbReference type="PANTHER" id="PTHR33133">
    <property type="entry name" value="OS08G0107100 PROTEIN-RELATED"/>
    <property type="match status" value="1"/>
</dbReference>
<evidence type="ECO:0000256" key="2">
    <source>
        <dbReference type="SAM" id="Phobius"/>
    </source>
</evidence>
<keyword evidence="2" id="KW-0472">Membrane</keyword>
<keyword evidence="2" id="KW-1133">Transmembrane helix</keyword>
<gene>
    <name evidence="3" type="ORF">QVD17_03518</name>
</gene>
<organism evidence="3 4">
    <name type="scientific">Tagetes erecta</name>
    <name type="common">African marigold</name>
    <dbReference type="NCBI Taxonomy" id="13708"/>
    <lineage>
        <taxon>Eukaryota</taxon>
        <taxon>Viridiplantae</taxon>
        <taxon>Streptophyta</taxon>
        <taxon>Embryophyta</taxon>
        <taxon>Tracheophyta</taxon>
        <taxon>Spermatophyta</taxon>
        <taxon>Magnoliopsida</taxon>
        <taxon>eudicotyledons</taxon>
        <taxon>Gunneridae</taxon>
        <taxon>Pentapetalae</taxon>
        <taxon>asterids</taxon>
        <taxon>campanulids</taxon>
        <taxon>Asterales</taxon>
        <taxon>Asteraceae</taxon>
        <taxon>Asteroideae</taxon>
        <taxon>Heliantheae alliance</taxon>
        <taxon>Tageteae</taxon>
        <taxon>Tagetes</taxon>
    </lineage>
</organism>
<name>A0AAD8LA39_TARER</name>
<accession>A0AAD8LA39</accession>
<keyword evidence="2" id="KW-0812">Transmembrane</keyword>
<proteinExistence type="predicted"/>
<feature type="region of interest" description="Disordered" evidence="1">
    <location>
        <begin position="1"/>
        <end position="24"/>
    </location>
</feature>
<dbReference type="AlphaFoldDB" id="A0AAD8LA39"/>